<proteinExistence type="predicted"/>
<name>A0AC34RJT3_9BILA</name>
<protein>
    <submittedName>
        <fullName evidence="2">Uncharacterized protein</fullName>
    </submittedName>
</protein>
<organism evidence="1 2">
    <name type="scientific">Panagrolaimus sp. JU765</name>
    <dbReference type="NCBI Taxonomy" id="591449"/>
    <lineage>
        <taxon>Eukaryota</taxon>
        <taxon>Metazoa</taxon>
        <taxon>Ecdysozoa</taxon>
        <taxon>Nematoda</taxon>
        <taxon>Chromadorea</taxon>
        <taxon>Rhabditida</taxon>
        <taxon>Tylenchina</taxon>
        <taxon>Panagrolaimomorpha</taxon>
        <taxon>Panagrolaimoidea</taxon>
        <taxon>Panagrolaimidae</taxon>
        <taxon>Panagrolaimus</taxon>
    </lineage>
</organism>
<dbReference type="WBParaSite" id="JU765_v2.g7670.t1">
    <property type="protein sequence ID" value="JU765_v2.g7670.t1"/>
    <property type="gene ID" value="JU765_v2.g7670"/>
</dbReference>
<reference evidence="2" key="1">
    <citation type="submission" date="2022-11" db="UniProtKB">
        <authorList>
            <consortium name="WormBaseParasite"/>
        </authorList>
    </citation>
    <scope>IDENTIFICATION</scope>
</reference>
<dbReference type="Proteomes" id="UP000887576">
    <property type="component" value="Unplaced"/>
</dbReference>
<evidence type="ECO:0000313" key="1">
    <source>
        <dbReference type="Proteomes" id="UP000887576"/>
    </source>
</evidence>
<sequence length="531" mass="62022">MSVLIGIFIEHRKTEVWVYERTEILVYDQTTDEVEFEPRVEIGAKLDQIISDFKLEFKEKLIKIYVVDDAISNIDSNSVVDSLVHPLMIDDVDFTHYLPVKLTPETKIVLIDHKSTLYEYVKFKNEISEYKPVKCFEARLDMENHLQLMLHFFECELNQVYFIILRLHALDWDSGSYLKKIKKENKDFSSYIVFTYLPNSEKAIIYGRYLTNDNIQSLLRLQRCLFLSKIELNSFNFKVNKVIPSYRAIETYESQTRLMGIDLGASRIVVCVSRNGRTELLKIDREYSMPSIISFAEDEPVIGNVAKRHLAKKPELVLFDLKHLRDTKRNLDEYSWHFGHCIEQNKSSFVFQSKESFKQYSTTEIYQTLLQELKENASEYQSDLNDGKDVDQAIITVPNFDNELMLEDIVGAAESVGLKILDIITGKQFNLASKTHADLLYLLSYDKFSIGETVAVVDIGGGTGFIEKFSFEKGFHEKCDLSFFCGKEIDETFERALRNLFYERFKIWTAFSLKQKMEFEKIKEDFSFEEE</sequence>
<accession>A0AC34RJT3</accession>
<evidence type="ECO:0000313" key="2">
    <source>
        <dbReference type="WBParaSite" id="JU765_v2.g7670.t1"/>
    </source>
</evidence>